<dbReference type="InterPro" id="IPR013830">
    <property type="entry name" value="SGNH_hydro"/>
</dbReference>
<dbReference type="GO" id="GO:0004622">
    <property type="term" value="F:phosphatidylcholine lysophospholipase activity"/>
    <property type="evidence" value="ECO:0007669"/>
    <property type="project" value="TreeGrafter"/>
</dbReference>
<comment type="caution">
    <text evidence="2">The sequence shown here is derived from an EMBL/GenBank/DDBJ whole genome shotgun (WGS) entry which is preliminary data.</text>
</comment>
<evidence type="ECO:0000259" key="1">
    <source>
        <dbReference type="Pfam" id="PF13472"/>
    </source>
</evidence>
<sequence>MEGRLWILADSISSGIGFDGERVWSRLLEEEHPDRIRNRAVPGGKVSNSLPVLQKQFEFLPGDALLIELGGNDMLSGEPAAEFRKNLDELLATVAAAKIPAVMMELPLPPFRADYLRVQREAAKRYGIRLIPRRRFAAVLSGSESTVDGVHLSNFGHRKMAETVRRAFVFK</sequence>
<dbReference type="PANTHER" id="PTHR30383:SF5">
    <property type="entry name" value="SGNH HYDROLASE-TYPE ESTERASE DOMAIN-CONTAINING PROTEIN"/>
    <property type="match status" value="1"/>
</dbReference>
<dbReference type="InterPro" id="IPR051532">
    <property type="entry name" value="Ester_Hydrolysis_Enzymes"/>
</dbReference>
<reference evidence="2" key="1">
    <citation type="submission" date="2019-08" db="EMBL/GenBank/DDBJ databases">
        <authorList>
            <person name="Kucharzyk K."/>
            <person name="Murdoch R.W."/>
            <person name="Higgins S."/>
            <person name="Loffler F."/>
        </authorList>
    </citation>
    <scope>NUCLEOTIDE SEQUENCE</scope>
</reference>
<dbReference type="EC" id="3.1.1.2" evidence="2"/>
<protein>
    <submittedName>
        <fullName evidence="2">Arylesterase</fullName>
        <ecNumber evidence="2">3.1.1.2</ecNumber>
    </submittedName>
</protein>
<accession>A0A645H8X8</accession>
<dbReference type="GO" id="GO:0004064">
    <property type="term" value="F:arylesterase activity"/>
    <property type="evidence" value="ECO:0007669"/>
    <property type="project" value="UniProtKB-EC"/>
</dbReference>
<feature type="domain" description="SGNH hydrolase-type esterase" evidence="1">
    <location>
        <begin position="10"/>
        <end position="158"/>
    </location>
</feature>
<dbReference type="EMBL" id="VSSQ01088063">
    <property type="protein sequence ID" value="MPN34822.1"/>
    <property type="molecule type" value="Genomic_DNA"/>
</dbReference>
<dbReference type="InterPro" id="IPR036514">
    <property type="entry name" value="SGNH_hydro_sf"/>
</dbReference>
<keyword evidence="2" id="KW-0378">Hydrolase</keyword>
<dbReference type="AlphaFoldDB" id="A0A645H8X8"/>
<dbReference type="SUPFAM" id="SSF52266">
    <property type="entry name" value="SGNH hydrolase"/>
    <property type="match status" value="1"/>
</dbReference>
<dbReference type="Gene3D" id="3.40.50.1110">
    <property type="entry name" value="SGNH hydrolase"/>
    <property type="match status" value="1"/>
</dbReference>
<gene>
    <name evidence="2" type="ORF">SDC9_182316</name>
</gene>
<dbReference type="PANTHER" id="PTHR30383">
    <property type="entry name" value="THIOESTERASE 1/PROTEASE 1/LYSOPHOSPHOLIPASE L1"/>
    <property type="match status" value="1"/>
</dbReference>
<evidence type="ECO:0000313" key="2">
    <source>
        <dbReference type="EMBL" id="MPN34822.1"/>
    </source>
</evidence>
<organism evidence="2">
    <name type="scientific">bioreactor metagenome</name>
    <dbReference type="NCBI Taxonomy" id="1076179"/>
    <lineage>
        <taxon>unclassified sequences</taxon>
        <taxon>metagenomes</taxon>
        <taxon>ecological metagenomes</taxon>
    </lineage>
</organism>
<name>A0A645H8X8_9ZZZZ</name>
<dbReference type="Pfam" id="PF13472">
    <property type="entry name" value="Lipase_GDSL_2"/>
    <property type="match status" value="1"/>
</dbReference>
<proteinExistence type="predicted"/>